<comment type="caution">
    <text evidence="2">The sequence shown here is derived from an EMBL/GenBank/DDBJ whole genome shotgun (WGS) entry which is preliminary data.</text>
</comment>
<keyword evidence="3" id="KW-1185">Reference proteome</keyword>
<reference evidence="2" key="2">
    <citation type="submission" date="2023-05" db="EMBL/GenBank/DDBJ databases">
        <authorList>
            <consortium name="Lawrence Berkeley National Laboratory"/>
            <person name="Steindorff A."/>
            <person name="Hensen N."/>
            <person name="Bonometti L."/>
            <person name="Westerberg I."/>
            <person name="Brannstrom I.O."/>
            <person name="Guillou S."/>
            <person name="Cros-Aarteil S."/>
            <person name="Calhoun S."/>
            <person name="Haridas S."/>
            <person name="Kuo A."/>
            <person name="Mondo S."/>
            <person name="Pangilinan J."/>
            <person name="Riley R."/>
            <person name="Labutti K."/>
            <person name="Andreopoulos B."/>
            <person name="Lipzen A."/>
            <person name="Chen C."/>
            <person name="Yanf M."/>
            <person name="Daum C."/>
            <person name="Ng V."/>
            <person name="Clum A."/>
            <person name="Ohm R."/>
            <person name="Martin F."/>
            <person name="Silar P."/>
            <person name="Natvig D."/>
            <person name="Lalanne C."/>
            <person name="Gautier V."/>
            <person name="Ament-Velasquez S.L."/>
            <person name="Kruys A."/>
            <person name="Hutchinson M.I."/>
            <person name="Powell A.J."/>
            <person name="Barry K."/>
            <person name="Miller A.N."/>
            <person name="Grigoriev I.V."/>
            <person name="Debuchy R."/>
            <person name="Gladieux P."/>
            <person name="Thoren M.H."/>
            <person name="Johannesson H."/>
        </authorList>
    </citation>
    <scope>NUCLEOTIDE SEQUENCE</scope>
    <source>
        <strain evidence="2">PSN243</strain>
    </source>
</reference>
<evidence type="ECO:0000256" key="1">
    <source>
        <dbReference type="SAM" id="MobiDB-lite"/>
    </source>
</evidence>
<reference evidence="2" key="1">
    <citation type="journal article" date="2023" name="Mol. Phylogenet. Evol.">
        <title>Genome-scale phylogeny and comparative genomics of the fungal order Sordariales.</title>
        <authorList>
            <person name="Hensen N."/>
            <person name="Bonometti L."/>
            <person name="Westerberg I."/>
            <person name="Brannstrom I.O."/>
            <person name="Guillou S."/>
            <person name="Cros-Aarteil S."/>
            <person name="Calhoun S."/>
            <person name="Haridas S."/>
            <person name="Kuo A."/>
            <person name="Mondo S."/>
            <person name="Pangilinan J."/>
            <person name="Riley R."/>
            <person name="LaButti K."/>
            <person name="Andreopoulos B."/>
            <person name="Lipzen A."/>
            <person name="Chen C."/>
            <person name="Yan M."/>
            <person name="Daum C."/>
            <person name="Ng V."/>
            <person name="Clum A."/>
            <person name="Steindorff A."/>
            <person name="Ohm R.A."/>
            <person name="Martin F."/>
            <person name="Silar P."/>
            <person name="Natvig D.O."/>
            <person name="Lalanne C."/>
            <person name="Gautier V."/>
            <person name="Ament-Velasquez S.L."/>
            <person name="Kruys A."/>
            <person name="Hutchinson M.I."/>
            <person name="Powell A.J."/>
            <person name="Barry K."/>
            <person name="Miller A.N."/>
            <person name="Grigoriev I.V."/>
            <person name="Debuchy R."/>
            <person name="Gladieux P."/>
            <person name="Hiltunen Thoren M."/>
            <person name="Johannesson H."/>
        </authorList>
    </citation>
    <scope>NUCLEOTIDE SEQUENCE</scope>
    <source>
        <strain evidence="2">PSN243</strain>
    </source>
</reference>
<gene>
    <name evidence="2" type="ORF">QBC34DRAFT_387084</name>
</gene>
<feature type="compositionally biased region" description="Polar residues" evidence="1">
    <location>
        <begin position="28"/>
        <end position="41"/>
    </location>
</feature>
<proteinExistence type="predicted"/>
<name>A0AAV9G579_9PEZI</name>
<protein>
    <submittedName>
        <fullName evidence="2">Uncharacterized protein</fullName>
    </submittedName>
</protein>
<dbReference type="AlphaFoldDB" id="A0AAV9G579"/>
<feature type="region of interest" description="Disordered" evidence="1">
    <location>
        <begin position="24"/>
        <end position="48"/>
    </location>
</feature>
<dbReference type="Proteomes" id="UP001321760">
    <property type="component" value="Unassembled WGS sequence"/>
</dbReference>
<dbReference type="EMBL" id="MU866010">
    <property type="protein sequence ID" value="KAK4442651.1"/>
    <property type="molecule type" value="Genomic_DNA"/>
</dbReference>
<evidence type="ECO:0000313" key="3">
    <source>
        <dbReference type="Proteomes" id="UP001321760"/>
    </source>
</evidence>
<evidence type="ECO:0000313" key="2">
    <source>
        <dbReference type="EMBL" id="KAK4442651.1"/>
    </source>
</evidence>
<sequence>MEACELGISYDMCSDACPQDDREAWDNLSDSDTGTSTTQPKLQPHHSDTFGLKQGRCHTCLSPLFDDETHELPSTSHLSHVGLKLDAPRCKLCLGVAQAFDSLATRLSTLDPEGARGMWRHLQQAVTLTHRRKEKNGDKILKAIEDDLDMEYTALERMLEKCTPPKVASGGINKGKVKSNGSCSEGSRAMDVALGRYKPGPESLTKHFAANQDTGSLTAQLERLNIHDEGHSQR</sequence>
<organism evidence="2 3">
    <name type="scientific">Podospora aff. communis PSN243</name>
    <dbReference type="NCBI Taxonomy" id="3040156"/>
    <lineage>
        <taxon>Eukaryota</taxon>
        <taxon>Fungi</taxon>
        <taxon>Dikarya</taxon>
        <taxon>Ascomycota</taxon>
        <taxon>Pezizomycotina</taxon>
        <taxon>Sordariomycetes</taxon>
        <taxon>Sordariomycetidae</taxon>
        <taxon>Sordariales</taxon>
        <taxon>Podosporaceae</taxon>
        <taxon>Podospora</taxon>
    </lineage>
</organism>
<accession>A0AAV9G579</accession>